<organism evidence="10 11">
    <name type="scientific">Parvularcula maris</name>
    <dbReference type="NCBI Taxonomy" id="2965077"/>
    <lineage>
        <taxon>Bacteria</taxon>
        <taxon>Pseudomonadati</taxon>
        <taxon>Pseudomonadota</taxon>
        <taxon>Alphaproteobacteria</taxon>
        <taxon>Parvularculales</taxon>
        <taxon>Parvularculaceae</taxon>
        <taxon>Parvularcula</taxon>
    </lineage>
</organism>
<dbReference type="InterPro" id="IPR008183">
    <property type="entry name" value="Aldose_1/G6P_1-epimerase"/>
</dbReference>
<keyword evidence="4 5" id="KW-0119">Carbohydrate metabolism</keyword>
<evidence type="ECO:0000313" key="10">
    <source>
        <dbReference type="EMBL" id="MCQ8184856.1"/>
    </source>
</evidence>
<dbReference type="PANTHER" id="PTHR10091">
    <property type="entry name" value="ALDOSE-1-EPIMERASE"/>
    <property type="match status" value="1"/>
</dbReference>
<dbReference type="GO" id="GO:0030246">
    <property type="term" value="F:carbohydrate binding"/>
    <property type="evidence" value="ECO:0007669"/>
    <property type="project" value="InterPro"/>
</dbReference>
<dbReference type="PIRSF" id="PIRSF005096">
    <property type="entry name" value="GALM"/>
    <property type="match status" value="1"/>
</dbReference>
<reference evidence="10" key="1">
    <citation type="submission" date="2022-07" db="EMBL/GenBank/DDBJ databases">
        <title>Parvularcula maris sp. nov., an algicidal bacterium isolated from seawater.</title>
        <authorList>
            <person name="Li F."/>
        </authorList>
    </citation>
    <scope>NUCLEOTIDE SEQUENCE</scope>
    <source>
        <strain evidence="10">BGMRC 0090</strain>
    </source>
</reference>
<feature type="binding site" evidence="8">
    <location>
        <begin position="180"/>
        <end position="182"/>
    </location>
    <ligand>
        <name>beta-D-galactose</name>
        <dbReference type="ChEBI" id="CHEBI:27667"/>
    </ligand>
</feature>
<dbReference type="GO" id="GO:0004034">
    <property type="term" value="F:aldose 1-epimerase activity"/>
    <property type="evidence" value="ECO:0007669"/>
    <property type="project" value="UniProtKB-EC"/>
</dbReference>
<dbReference type="EMBL" id="JANIBC010000002">
    <property type="protein sequence ID" value="MCQ8184856.1"/>
    <property type="molecule type" value="Genomic_DNA"/>
</dbReference>
<evidence type="ECO:0000256" key="8">
    <source>
        <dbReference type="PIRSR" id="PIRSR005096-3"/>
    </source>
</evidence>
<feature type="region of interest" description="Disordered" evidence="9">
    <location>
        <begin position="204"/>
        <end position="225"/>
    </location>
</feature>
<dbReference type="AlphaFoldDB" id="A0A9X2L8D9"/>
<comment type="pathway">
    <text evidence="1 5">Carbohydrate metabolism; hexose metabolism.</text>
</comment>
<evidence type="ECO:0000256" key="9">
    <source>
        <dbReference type="SAM" id="MobiDB-lite"/>
    </source>
</evidence>
<evidence type="ECO:0000256" key="3">
    <source>
        <dbReference type="ARBA" id="ARBA00023235"/>
    </source>
</evidence>
<name>A0A9X2L8D9_9PROT</name>
<feature type="binding site" evidence="8">
    <location>
        <begin position="80"/>
        <end position="81"/>
    </location>
    <ligand>
        <name>beta-D-galactose</name>
        <dbReference type="ChEBI" id="CHEBI:27667"/>
    </ligand>
</feature>
<dbReference type="GO" id="GO:0006006">
    <property type="term" value="P:glucose metabolic process"/>
    <property type="evidence" value="ECO:0007669"/>
    <property type="project" value="TreeGrafter"/>
</dbReference>
<dbReference type="InterPro" id="IPR014718">
    <property type="entry name" value="GH-type_carb-bd"/>
</dbReference>
<comment type="caution">
    <text evidence="10">The sequence shown here is derived from an EMBL/GenBank/DDBJ whole genome shotgun (WGS) entry which is preliminary data.</text>
</comment>
<dbReference type="Pfam" id="PF01263">
    <property type="entry name" value="Aldose_epim"/>
    <property type="match status" value="1"/>
</dbReference>
<accession>A0A9X2L8D9</accession>
<sequence>MTGSVTKRSFGAMPDGREVLLWRLEAGPCSVEVLSYGGAVRSFIVPGRNGASSILLGFDTLEEYVADTEYIGVLVGRYANRIAGGRFTLGGETYELSRNENGNTLHGGEDGFSERLWEGEVTGEAQLALRLVSQDGDQGFPGRLETETVLTLTAQDGVAQLTFETTARTSGPTVFSPTFHGYFNLGAEETVADHRLQVAADRYTPADDDGIPTGTIEEVGGPTDLRRPVPLSQVIGAGGLDHNFVLRGGRDEPAARLTCEASGRRLDVVTDRPGLQVYTGDGLSGPRFAPHAGAALETQAFPNSPNEPGFPSTALLPGETFRSRTVYRVSWQR</sequence>
<feature type="active site" description="Proton acceptor" evidence="6">
    <location>
        <position position="297"/>
    </location>
</feature>
<dbReference type="RefSeq" id="WP_256618706.1">
    <property type="nucleotide sequence ID" value="NZ_JANIBC010000002.1"/>
</dbReference>
<dbReference type="GO" id="GO:0005737">
    <property type="term" value="C:cytoplasm"/>
    <property type="evidence" value="ECO:0007669"/>
    <property type="project" value="TreeGrafter"/>
</dbReference>
<dbReference type="InterPro" id="IPR015443">
    <property type="entry name" value="Aldose_1-epimerase"/>
</dbReference>
<dbReference type="Gene3D" id="2.70.98.10">
    <property type="match status" value="1"/>
</dbReference>
<dbReference type="EC" id="5.1.3.3" evidence="5"/>
<dbReference type="SUPFAM" id="SSF74650">
    <property type="entry name" value="Galactose mutarotase-like"/>
    <property type="match status" value="1"/>
</dbReference>
<dbReference type="PANTHER" id="PTHR10091:SF0">
    <property type="entry name" value="GALACTOSE MUTAROTASE"/>
    <property type="match status" value="1"/>
</dbReference>
<comment type="catalytic activity">
    <reaction evidence="5">
        <text>alpha-D-glucose = beta-D-glucose</text>
        <dbReference type="Rhea" id="RHEA:10264"/>
        <dbReference type="ChEBI" id="CHEBI:15903"/>
        <dbReference type="ChEBI" id="CHEBI:17925"/>
        <dbReference type="EC" id="5.1.3.3"/>
    </reaction>
</comment>
<evidence type="ECO:0000256" key="5">
    <source>
        <dbReference type="PIRNR" id="PIRNR005096"/>
    </source>
</evidence>
<keyword evidence="3 5" id="KW-0413">Isomerase</keyword>
<dbReference type="GO" id="GO:0033499">
    <property type="term" value="P:galactose catabolic process via UDP-galactose, Leloir pathway"/>
    <property type="evidence" value="ECO:0007669"/>
    <property type="project" value="TreeGrafter"/>
</dbReference>
<keyword evidence="11" id="KW-1185">Reference proteome</keyword>
<evidence type="ECO:0000256" key="4">
    <source>
        <dbReference type="ARBA" id="ARBA00023277"/>
    </source>
</evidence>
<evidence type="ECO:0000313" key="11">
    <source>
        <dbReference type="Proteomes" id="UP001142610"/>
    </source>
</evidence>
<comment type="similarity">
    <text evidence="2 5">Belongs to the aldose epimerase family.</text>
</comment>
<evidence type="ECO:0000256" key="2">
    <source>
        <dbReference type="ARBA" id="ARBA00006206"/>
    </source>
</evidence>
<dbReference type="InterPro" id="IPR011013">
    <property type="entry name" value="Gal_mutarotase_sf_dom"/>
</dbReference>
<evidence type="ECO:0000256" key="7">
    <source>
        <dbReference type="PIRSR" id="PIRSR005096-2"/>
    </source>
</evidence>
<dbReference type="Proteomes" id="UP001142610">
    <property type="component" value="Unassembled WGS sequence"/>
</dbReference>
<feature type="binding site" evidence="7">
    <location>
        <position position="241"/>
    </location>
    <ligand>
        <name>beta-D-galactose</name>
        <dbReference type="ChEBI" id="CHEBI:27667"/>
    </ligand>
</feature>
<proteinExistence type="inferred from homology"/>
<gene>
    <name evidence="10" type="ORF">NOG11_05580</name>
</gene>
<evidence type="ECO:0000256" key="1">
    <source>
        <dbReference type="ARBA" id="ARBA00005028"/>
    </source>
</evidence>
<evidence type="ECO:0000256" key="6">
    <source>
        <dbReference type="PIRSR" id="PIRSR005096-1"/>
    </source>
</evidence>
<dbReference type="InterPro" id="IPR047215">
    <property type="entry name" value="Galactose_mutarotase-like"/>
</dbReference>
<protein>
    <recommendedName>
        <fullName evidence="5">Aldose 1-epimerase</fullName>
        <ecNumber evidence="5">5.1.3.3</ecNumber>
    </recommendedName>
</protein>
<feature type="active site" description="Proton donor" evidence="6">
    <location>
        <position position="180"/>
    </location>
</feature>
<dbReference type="CDD" id="cd09019">
    <property type="entry name" value="galactose_mutarotase_like"/>
    <property type="match status" value="1"/>
</dbReference>